<evidence type="ECO:0008006" key="3">
    <source>
        <dbReference type="Google" id="ProtNLM"/>
    </source>
</evidence>
<reference evidence="1 2" key="1">
    <citation type="journal article" date="2015" name="Nature">
        <title>rRNA introns, odd ribosomes, and small enigmatic genomes across a large radiation of phyla.</title>
        <authorList>
            <person name="Brown C.T."/>
            <person name="Hug L.A."/>
            <person name="Thomas B.C."/>
            <person name="Sharon I."/>
            <person name="Castelle C.J."/>
            <person name="Singh A."/>
            <person name="Wilkins M.J."/>
            <person name="Williams K.H."/>
            <person name="Banfield J.F."/>
        </authorList>
    </citation>
    <scope>NUCLEOTIDE SEQUENCE [LARGE SCALE GENOMIC DNA]</scope>
</reference>
<sequence length="141" mass="15444">MEIVTLTNDQALALDANYRGNCLLVIKGNLDDSIEFYEEAARIDPQNPTFQRILVRTTAIRKRAVADGIEDLTVKFGVATNPAGESASLYSFKGIGEETGETGRTYIVGESDGSLFVEEFDEQNGFSSVPGDMRGIFLRII</sequence>
<dbReference type="EMBL" id="LBZM01000026">
    <property type="protein sequence ID" value="KKR71512.1"/>
    <property type="molecule type" value="Genomic_DNA"/>
</dbReference>
<comment type="caution">
    <text evidence="1">The sequence shown here is derived from an EMBL/GenBank/DDBJ whole genome shotgun (WGS) entry which is preliminary data.</text>
</comment>
<proteinExistence type="predicted"/>
<gene>
    <name evidence="1" type="ORF">UU14_C0026G0022</name>
</gene>
<name>A0A0G0W8G3_9BACT</name>
<protein>
    <recommendedName>
        <fullName evidence="3">Tetratricopeptide repeat protein</fullName>
    </recommendedName>
</protein>
<evidence type="ECO:0000313" key="1">
    <source>
        <dbReference type="EMBL" id="KKR71512.1"/>
    </source>
</evidence>
<accession>A0A0G0W8G3</accession>
<dbReference type="AlphaFoldDB" id="A0A0G0W8G3"/>
<evidence type="ECO:0000313" key="2">
    <source>
        <dbReference type="Proteomes" id="UP000034664"/>
    </source>
</evidence>
<dbReference type="Proteomes" id="UP000034664">
    <property type="component" value="Unassembled WGS sequence"/>
</dbReference>
<organism evidence="1 2">
    <name type="scientific">Candidatus Roizmanbacteria bacterium GW2011_GWB1_40_7</name>
    <dbReference type="NCBI Taxonomy" id="1618482"/>
    <lineage>
        <taxon>Bacteria</taxon>
        <taxon>Candidatus Roizmaniibacteriota</taxon>
    </lineage>
</organism>